<sequence length="252" mass="27705">MKLCSGSVWLLCSLCVNAVLAYPTNLTSNDTTAHYRRPAFQTCIGPSTEWWPTSLPTAEVLASDCENALFQMVDLQETYGDGVSSLEPPNPLDARSVVNRIADQTQLGSFVYQGTNSYATFLNKEHGSGFPIRFALPALFSHGSCTIAVMMMRMWKPHGEKYRFPQLPYVFDRDWSTKEEAEWTEITSIVGEIRSTCKGGMGYAIFGPSSGLGVALWRKGNLWERAVEGYASTGTNSTVEADEASEVVAIAK</sequence>
<feature type="chain" id="PRO_5041369971" evidence="1">
    <location>
        <begin position="22"/>
        <end position="252"/>
    </location>
</feature>
<organism evidence="2 3">
    <name type="scientific">Ramalina farinacea</name>
    <dbReference type="NCBI Taxonomy" id="258253"/>
    <lineage>
        <taxon>Eukaryota</taxon>
        <taxon>Fungi</taxon>
        <taxon>Dikarya</taxon>
        <taxon>Ascomycota</taxon>
        <taxon>Pezizomycotina</taxon>
        <taxon>Lecanoromycetes</taxon>
        <taxon>OSLEUM clade</taxon>
        <taxon>Lecanoromycetidae</taxon>
        <taxon>Lecanorales</taxon>
        <taxon>Lecanorineae</taxon>
        <taxon>Ramalinaceae</taxon>
        <taxon>Ramalina</taxon>
    </lineage>
</organism>
<keyword evidence="3" id="KW-1185">Reference proteome</keyword>
<proteinExistence type="predicted"/>
<evidence type="ECO:0000256" key="1">
    <source>
        <dbReference type="SAM" id="SignalP"/>
    </source>
</evidence>
<evidence type="ECO:0000313" key="2">
    <source>
        <dbReference type="EMBL" id="MDI1491950.1"/>
    </source>
</evidence>
<dbReference type="Proteomes" id="UP001161017">
    <property type="component" value="Unassembled WGS sequence"/>
</dbReference>
<accession>A0AA43QSV9</accession>
<feature type="signal peptide" evidence="1">
    <location>
        <begin position="1"/>
        <end position="21"/>
    </location>
</feature>
<dbReference type="AlphaFoldDB" id="A0AA43QSV9"/>
<keyword evidence="1" id="KW-0732">Signal</keyword>
<dbReference type="EMBL" id="JAPUFD010000016">
    <property type="protein sequence ID" value="MDI1491950.1"/>
    <property type="molecule type" value="Genomic_DNA"/>
</dbReference>
<gene>
    <name evidence="2" type="ORF">OHK93_003161</name>
</gene>
<reference evidence="2" key="1">
    <citation type="journal article" date="2023" name="Genome Biol. Evol.">
        <title>First Whole Genome Sequence and Flow Cytometry Genome Size Data for the Lichen-Forming Fungus Ramalina farinacea (Ascomycota).</title>
        <authorList>
            <person name="Llewellyn T."/>
            <person name="Mian S."/>
            <person name="Hill R."/>
            <person name="Leitch I.J."/>
            <person name="Gaya E."/>
        </authorList>
    </citation>
    <scope>NUCLEOTIDE SEQUENCE</scope>
    <source>
        <strain evidence="2">LIQ254RAFAR</strain>
    </source>
</reference>
<evidence type="ECO:0000313" key="3">
    <source>
        <dbReference type="Proteomes" id="UP001161017"/>
    </source>
</evidence>
<comment type="caution">
    <text evidence="2">The sequence shown here is derived from an EMBL/GenBank/DDBJ whole genome shotgun (WGS) entry which is preliminary data.</text>
</comment>
<name>A0AA43QSV9_9LECA</name>
<protein>
    <submittedName>
        <fullName evidence="2">Uncharacterized protein</fullName>
    </submittedName>
</protein>